<keyword evidence="3" id="KW-1185">Reference proteome</keyword>
<name>F4KVY2_HALH1</name>
<dbReference type="Proteomes" id="UP000008461">
    <property type="component" value="Chromosome"/>
</dbReference>
<proteinExistence type="predicted"/>
<dbReference type="Gene3D" id="3.10.180.10">
    <property type="entry name" value="2,3-Dihydroxybiphenyl 1,2-Dioxygenase, domain 1"/>
    <property type="match status" value="1"/>
</dbReference>
<dbReference type="RefSeq" id="WP_013768086.1">
    <property type="nucleotide sequence ID" value="NC_015510.1"/>
</dbReference>
<dbReference type="OrthoDB" id="66829at2"/>
<evidence type="ECO:0000259" key="1">
    <source>
        <dbReference type="Pfam" id="PF00903"/>
    </source>
</evidence>
<accession>F4KVY2</accession>
<evidence type="ECO:0000313" key="3">
    <source>
        <dbReference type="Proteomes" id="UP000008461"/>
    </source>
</evidence>
<protein>
    <submittedName>
        <fullName evidence="2">Bleomycin resistance protein</fullName>
    </submittedName>
</protein>
<dbReference type="AlphaFoldDB" id="F4KVY2"/>
<feature type="domain" description="Glyoxalase/fosfomycin resistance/dioxygenase" evidence="1">
    <location>
        <begin position="14"/>
        <end position="114"/>
    </location>
</feature>
<gene>
    <name evidence="2" type="ordered locus">Halhy_5734</name>
</gene>
<sequence length="122" mass="14122">MQSSTKFLSIIPVLPSQDIDRDVEWYRQKTGFEPVFQDKMYAVLHREHLSIHLQWHADTPDDPLLGGSVIRILVENIQPLFEEFVTRGTVKADKFIANTPWNTNEFGFYDLNNNAVFLVEGL</sequence>
<reference key="2">
    <citation type="submission" date="2011-04" db="EMBL/GenBank/DDBJ databases">
        <title>Complete sequence of chromosome of Haliscomenobacter hydrossis DSM 1100.</title>
        <authorList>
            <consortium name="US DOE Joint Genome Institute (JGI-PGF)"/>
            <person name="Lucas S."/>
            <person name="Han J."/>
            <person name="Lapidus A."/>
            <person name="Bruce D."/>
            <person name="Goodwin L."/>
            <person name="Pitluck S."/>
            <person name="Peters L."/>
            <person name="Kyrpides N."/>
            <person name="Mavromatis K."/>
            <person name="Ivanova N."/>
            <person name="Ovchinnikova G."/>
            <person name="Pagani I."/>
            <person name="Daligault H."/>
            <person name="Detter J.C."/>
            <person name="Han C."/>
            <person name="Land M."/>
            <person name="Hauser L."/>
            <person name="Markowitz V."/>
            <person name="Cheng J.-F."/>
            <person name="Hugenholtz P."/>
            <person name="Woyke T."/>
            <person name="Wu D."/>
            <person name="Verbarg S."/>
            <person name="Frueling A."/>
            <person name="Brambilla E."/>
            <person name="Klenk H.-P."/>
            <person name="Eisen J.A."/>
        </authorList>
    </citation>
    <scope>NUCLEOTIDE SEQUENCE</scope>
    <source>
        <strain>DSM 1100</strain>
    </source>
</reference>
<dbReference type="EMBL" id="CP002691">
    <property type="protein sequence ID" value="AEE53557.1"/>
    <property type="molecule type" value="Genomic_DNA"/>
</dbReference>
<dbReference type="Pfam" id="PF00903">
    <property type="entry name" value="Glyoxalase"/>
    <property type="match status" value="1"/>
</dbReference>
<organism evidence="2 3">
    <name type="scientific">Haliscomenobacter hydrossis (strain ATCC 27775 / DSM 1100 / LMG 10767 / O)</name>
    <dbReference type="NCBI Taxonomy" id="760192"/>
    <lineage>
        <taxon>Bacteria</taxon>
        <taxon>Pseudomonadati</taxon>
        <taxon>Bacteroidota</taxon>
        <taxon>Saprospiria</taxon>
        <taxon>Saprospirales</taxon>
        <taxon>Haliscomenobacteraceae</taxon>
        <taxon>Haliscomenobacter</taxon>
    </lineage>
</organism>
<reference evidence="2 3" key="1">
    <citation type="journal article" date="2011" name="Stand. Genomic Sci.">
        <title>Complete genome sequence of Haliscomenobacter hydrossis type strain (O).</title>
        <authorList>
            <consortium name="US DOE Joint Genome Institute (JGI-PGF)"/>
            <person name="Daligault H."/>
            <person name="Lapidus A."/>
            <person name="Zeytun A."/>
            <person name="Nolan M."/>
            <person name="Lucas S."/>
            <person name="Del Rio T.G."/>
            <person name="Tice H."/>
            <person name="Cheng J.F."/>
            <person name="Tapia R."/>
            <person name="Han C."/>
            <person name="Goodwin L."/>
            <person name="Pitluck S."/>
            <person name="Liolios K."/>
            <person name="Pagani I."/>
            <person name="Ivanova N."/>
            <person name="Huntemann M."/>
            <person name="Mavromatis K."/>
            <person name="Mikhailova N."/>
            <person name="Pati A."/>
            <person name="Chen A."/>
            <person name="Palaniappan K."/>
            <person name="Land M."/>
            <person name="Hauser L."/>
            <person name="Brambilla E.M."/>
            <person name="Rohde M."/>
            <person name="Verbarg S."/>
            <person name="Goker M."/>
            <person name="Bristow J."/>
            <person name="Eisen J.A."/>
            <person name="Markowitz V."/>
            <person name="Hugenholtz P."/>
            <person name="Kyrpides N.C."/>
            <person name="Klenk H.P."/>
            <person name="Woyke T."/>
        </authorList>
    </citation>
    <scope>NUCLEOTIDE SEQUENCE [LARGE SCALE GENOMIC DNA]</scope>
    <source>
        <strain evidence="3">ATCC 27775 / DSM 1100 / LMG 10767 / O</strain>
    </source>
</reference>
<dbReference type="InterPro" id="IPR004360">
    <property type="entry name" value="Glyas_Fos-R_dOase_dom"/>
</dbReference>
<dbReference type="KEGG" id="hhy:Halhy_5734"/>
<dbReference type="SUPFAM" id="SSF54593">
    <property type="entry name" value="Glyoxalase/Bleomycin resistance protein/Dihydroxybiphenyl dioxygenase"/>
    <property type="match status" value="1"/>
</dbReference>
<evidence type="ECO:0000313" key="2">
    <source>
        <dbReference type="EMBL" id="AEE53557.1"/>
    </source>
</evidence>
<dbReference type="STRING" id="760192.Halhy_5734"/>
<dbReference type="eggNOG" id="COG0346">
    <property type="taxonomic scope" value="Bacteria"/>
</dbReference>
<dbReference type="InterPro" id="IPR029068">
    <property type="entry name" value="Glyas_Bleomycin-R_OHBP_Dase"/>
</dbReference>
<dbReference type="HOGENOM" id="CLU_046006_15_4_10"/>